<dbReference type="EMBL" id="JAACJO010000009">
    <property type="protein sequence ID" value="KAF5354036.1"/>
    <property type="molecule type" value="Genomic_DNA"/>
</dbReference>
<keyword evidence="3" id="KW-1185">Reference proteome</keyword>
<evidence type="ECO:0000256" key="1">
    <source>
        <dbReference type="SAM" id="Phobius"/>
    </source>
</evidence>
<dbReference type="OrthoDB" id="3046318at2759"/>
<sequence>MASGTIVGFDIIVILSFFFGLLLLSTAILSSRVHRQPPWYGFLAPLFIYDIVFMFGMGYQTENGPPPGFCAFQGVLLYSIPGWAVVAFGSFIIYFYLEVKNLIEGKDDDTEPYVPLRRTKLPLIFVPLLSFVGFLLLNGLTVSLSNQRPMAAQNQYHLYCVPKTHTGLYVGGAIMGVTMLIWIFVIVRLGVLFRTHYSKLKGKGEVIFGQVLSVYIRITAISIAGILVIGLYVSTYATRSADSITGSYFLGLPSVIIFLVFATQRDIIRCWAFWRHESNNISRNKIHANSIPFSTQTEATNSTNEEKSGSLRRMGYNWNVGTKTFTS</sequence>
<evidence type="ECO:0000313" key="2">
    <source>
        <dbReference type="EMBL" id="KAF5354036.1"/>
    </source>
</evidence>
<proteinExistence type="predicted"/>
<feature type="transmembrane region" description="Helical" evidence="1">
    <location>
        <begin position="245"/>
        <end position="263"/>
    </location>
</feature>
<feature type="transmembrane region" description="Helical" evidence="1">
    <location>
        <begin position="39"/>
        <end position="59"/>
    </location>
</feature>
<name>A0A8H5D5L6_9AGAR</name>
<accession>A0A8H5D5L6</accession>
<comment type="caution">
    <text evidence="2">The sequence shown here is derived from an EMBL/GenBank/DDBJ whole genome shotgun (WGS) entry which is preliminary data.</text>
</comment>
<keyword evidence="1" id="KW-0812">Transmembrane</keyword>
<organism evidence="2 3">
    <name type="scientific">Leucocoprinus leucothites</name>
    <dbReference type="NCBI Taxonomy" id="201217"/>
    <lineage>
        <taxon>Eukaryota</taxon>
        <taxon>Fungi</taxon>
        <taxon>Dikarya</taxon>
        <taxon>Basidiomycota</taxon>
        <taxon>Agaricomycotina</taxon>
        <taxon>Agaricomycetes</taxon>
        <taxon>Agaricomycetidae</taxon>
        <taxon>Agaricales</taxon>
        <taxon>Agaricineae</taxon>
        <taxon>Agaricaceae</taxon>
        <taxon>Leucocoprinus</taxon>
    </lineage>
</organism>
<evidence type="ECO:0000313" key="3">
    <source>
        <dbReference type="Proteomes" id="UP000559027"/>
    </source>
</evidence>
<protein>
    <submittedName>
        <fullName evidence="2">Uncharacterized protein</fullName>
    </submittedName>
</protein>
<feature type="transmembrane region" description="Helical" evidence="1">
    <location>
        <begin position="71"/>
        <end position="97"/>
    </location>
</feature>
<keyword evidence="1" id="KW-0472">Membrane</keyword>
<feature type="transmembrane region" description="Helical" evidence="1">
    <location>
        <begin position="6"/>
        <end position="27"/>
    </location>
</feature>
<dbReference type="Proteomes" id="UP000559027">
    <property type="component" value="Unassembled WGS sequence"/>
</dbReference>
<feature type="transmembrane region" description="Helical" evidence="1">
    <location>
        <begin position="214"/>
        <end position="233"/>
    </location>
</feature>
<keyword evidence="1" id="KW-1133">Transmembrane helix</keyword>
<feature type="transmembrane region" description="Helical" evidence="1">
    <location>
        <begin position="168"/>
        <end position="193"/>
    </location>
</feature>
<gene>
    <name evidence="2" type="ORF">D9756_007182</name>
</gene>
<reference evidence="2 3" key="1">
    <citation type="journal article" date="2020" name="ISME J.">
        <title>Uncovering the hidden diversity of litter-decomposition mechanisms in mushroom-forming fungi.</title>
        <authorList>
            <person name="Floudas D."/>
            <person name="Bentzer J."/>
            <person name="Ahren D."/>
            <person name="Johansson T."/>
            <person name="Persson P."/>
            <person name="Tunlid A."/>
        </authorList>
    </citation>
    <scope>NUCLEOTIDE SEQUENCE [LARGE SCALE GENOMIC DNA]</scope>
    <source>
        <strain evidence="2 3">CBS 146.42</strain>
    </source>
</reference>
<feature type="transmembrane region" description="Helical" evidence="1">
    <location>
        <begin position="121"/>
        <end position="140"/>
    </location>
</feature>
<dbReference type="AlphaFoldDB" id="A0A8H5D5L6"/>